<reference evidence="2" key="1">
    <citation type="submission" date="2018-02" db="EMBL/GenBank/DDBJ databases">
        <title>Rhizophora mucronata_Transcriptome.</title>
        <authorList>
            <person name="Meera S.P."/>
            <person name="Sreeshan A."/>
            <person name="Augustine A."/>
        </authorList>
    </citation>
    <scope>NUCLEOTIDE SEQUENCE</scope>
    <source>
        <tissue evidence="2">Leaf</tissue>
    </source>
</reference>
<dbReference type="AlphaFoldDB" id="A0A2P2QVY8"/>
<evidence type="ECO:0000313" key="2">
    <source>
        <dbReference type="EMBL" id="MBX71163.1"/>
    </source>
</evidence>
<dbReference type="EMBL" id="GGEC01090679">
    <property type="protein sequence ID" value="MBX71163.1"/>
    <property type="molecule type" value="Transcribed_RNA"/>
</dbReference>
<evidence type="ECO:0000256" key="1">
    <source>
        <dbReference type="SAM" id="MobiDB-lite"/>
    </source>
</evidence>
<feature type="region of interest" description="Disordered" evidence="1">
    <location>
        <begin position="1"/>
        <end position="40"/>
    </location>
</feature>
<name>A0A2P2QVY8_RHIMU</name>
<sequence length="40" mass="4479">MHLEKSSTPKTLKPNSISPFIDCDSSEDERRTGAIVHTIH</sequence>
<feature type="compositionally biased region" description="Polar residues" evidence="1">
    <location>
        <begin position="8"/>
        <end position="18"/>
    </location>
</feature>
<proteinExistence type="predicted"/>
<accession>A0A2P2QVY8</accession>
<protein>
    <submittedName>
        <fullName evidence="2">Uncharacterized protein</fullName>
    </submittedName>
</protein>
<organism evidence="2">
    <name type="scientific">Rhizophora mucronata</name>
    <name type="common">Asiatic mangrove</name>
    <dbReference type="NCBI Taxonomy" id="61149"/>
    <lineage>
        <taxon>Eukaryota</taxon>
        <taxon>Viridiplantae</taxon>
        <taxon>Streptophyta</taxon>
        <taxon>Embryophyta</taxon>
        <taxon>Tracheophyta</taxon>
        <taxon>Spermatophyta</taxon>
        <taxon>Magnoliopsida</taxon>
        <taxon>eudicotyledons</taxon>
        <taxon>Gunneridae</taxon>
        <taxon>Pentapetalae</taxon>
        <taxon>rosids</taxon>
        <taxon>fabids</taxon>
        <taxon>Malpighiales</taxon>
        <taxon>Rhizophoraceae</taxon>
        <taxon>Rhizophora</taxon>
    </lineage>
</organism>